<keyword evidence="2" id="KW-0732">Signal</keyword>
<feature type="signal peptide" evidence="2">
    <location>
        <begin position="1"/>
        <end position="21"/>
    </location>
</feature>
<keyword evidence="2" id="KW-0449">Lipoprotein</keyword>
<protein>
    <recommendedName>
        <fullName evidence="2">Outer membrane lipoprotein Blc</fullName>
    </recommendedName>
</protein>
<gene>
    <name evidence="4" type="ORF">ABOZ73_09475</name>
</gene>
<dbReference type="PANTHER" id="PTHR10612:SF34">
    <property type="entry name" value="APOLIPOPROTEIN D"/>
    <property type="match status" value="1"/>
</dbReference>
<dbReference type="Pfam" id="PF08212">
    <property type="entry name" value="Lipocalin_2"/>
    <property type="match status" value="1"/>
</dbReference>
<comment type="similarity">
    <text evidence="1 2">Belongs to the calycin superfamily. Lipocalin family.</text>
</comment>
<dbReference type="PIRSF" id="PIRSF036893">
    <property type="entry name" value="Lipocalin_ApoD"/>
    <property type="match status" value="1"/>
</dbReference>
<comment type="subunit">
    <text evidence="2">Homodimer.</text>
</comment>
<dbReference type="InterPro" id="IPR012674">
    <property type="entry name" value="Calycin"/>
</dbReference>
<feature type="domain" description="Lipocalin/cytosolic fatty-acid binding" evidence="3">
    <location>
        <begin position="35"/>
        <end position="172"/>
    </location>
</feature>
<proteinExistence type="inferred from homology"/>
<dbReference type="AlphaFoldDB" id="A0AB39KNM5"/>
<dbReference type="GO" id="GO:0008289">
    <property type="term" value="F:lipid binding"/>
    <property type="evidence" value="ECO:0007669"/>
    <property type="project" value="UniProtKB-UniRule"/>
</dbReference>
<keyword evidence="2" id="KW-0446">Lipid-binding</keyword>
<evidence type="ECO:0000256" key="2">
    <source>
        <dbReference type="PIRNR" id="PIRNR036893"/>
    </source>
</evidence>
<dbReference type="InterPro" id="IPR047202">
    <property type="entry name" value="Lipocalin_Blc-like_dom"/>
</dbReference>
<sequence length="175" mass="18670">MRLLLIAAVAASLTSVSLAQAAAPPPAKPVAERFYSGKWFEIARLPNAGQKDCEAPTTVFTQASVGAFSVVQTCRRGSAAGKAKVFNTKGKVVGGSRNAKFSMSFLGGLHHQEYWVLDRADDQSWALMATPGGNYIWLLSRQAVMSAAAKAAALSRMKALGYPVDRLEFPQQPPA</sequence>
<dbReference type="EMBL" id="CP158375">
    <property type="protein sequence ID" value="XDO95059.1"/>
    <property type="molecule type" value="Genomic_DNA"/>
</dbReference>
<comment type="function">
    <text evidence="2">Involved in the storage or transport of lipids necessary for membrane maintenance under stressful conditions. Displays a binding preference for lysophospholipids.</text>
</comment>
<comment type="subcellular location">
    <subcellularLocation>
        <location evidence="2">Cell outer membrane</location>
    </subcellularLocation>
</comment>
<dbReference type="SUPFAM" id="SSF50814">
    <property type="entry name" value="Lipocalins"/>
    <property type="match status" value="1"/>
</dbReference>
<dbReference type="GO" id="GO:0006950">
    <property type="term" value="P:response to stress"/>
    <property type="evidence" value="ECO:0007669"/>
    <property type="project" value="UniProtKB-ARBA"/>
</dbReference>
<feature type="chain" id="PRO_5044050053" description="Outer membrane lipoprotein Blc" evidence="2">
    <location>
        <begin position="22"/>
        <end position="175"/>
    </location>
</feature>
<dbReference type="PANTHER" id="PTHR10612">
    <property type="entry name" value="APOLIPOPROTEIN D"/>
    <property type="match status" value="1"/>
</dbReference>
<keyword evidence="2" id="KW-0472">Membrane</keyword>
<evidence type="ECO:0000256" key="1">
    <source>
        <dbReference type="ARBA" id="ARBA00006889"/>
    </source>
</evidence>
<organism evidence="4">
    <name type="scientific">Caulobacter sp. 73W</name>
    <dbReference type="NCBI Taxonomy" id="3161137"/>
    <lineage>
        <taxon>Bacteria</taxon>
        <taxon>Pseudomonadati</taxon>
        <taxon>Pseudomonadota</taxon>
        <taxon>Alphaproteobacteria</taxon>
        <taxon>Caulobacterales</taxon>
        <taxon>Caulobacteraceae</taxon>
        <taxon>Caulobacter</taxon>
    </lineage>
</organism>
<evidence type="ECO:0000259" key="3">
    <source>
        <dbReference type="Pfam" id="PF08212"/>
    </source>
</evidence>
<evidence type="ECO:0000313" key="4">
    <source>
        <dbReference type="EMBL" id="XDO95059.1"/>
    </source>
</evidence>
<keyword evidence="2" id="KW-0998">Cell outer membrane</keyword>
<dbReference type="GO" id="GO:0009279">
    <property type="term" value="C:cell outer membrane"/>
    <property type="evidence" value="ECO:0007669"/>
    <property type="project" value="UniProtKB-SubCell"/>
</dbReference>
<dbReference type="InterPro" id="IPR022271">
    <property type="entry name" value="Lipocalin_ApoD"/>
</dbReference>
<dbReference type="InterPro" id="IPR000566">
    <property type="entry name" value="Lipocln_cytosolic_FA-bd_dom"/>
</dbReference>
<dbReference type="Gene3D" id="2.40.128.20">
    <property type="match status" value="1"/>
</dbReference>
<dbReference type="CDD" id="cd19438">
    <property type="entry name" value="lipocalin_Blc-like"/>
    <property type="match status" value="1"/>
</dbReference>
<reference evidence="4" key="1">
    <citation type="submission" date="2024-06" db="EMBL/GenBank/DDBJ databases">
        <title>Caulobacter inopinatus, sp. nov.</title>
        <authorList>
            <person name="Donachie S.P."/>
        </authorList>
    </citation>
    <scope>NUCLEOTIDE SEQUENCE</scope>
    <source>
        <strain evidence="4">73W</strain>
    </source>
</reference>
<name>A0AB39KNM5_9CAUL</name>
<accession>A0AB39KNM5</accession>
<dbReference type="RefSeq" id="WP_369057913.1">
    <property type="nucleotide sequence ID" value="NZ_CP158375.1"/>
</dbReference>